<organism evidence="1 2">
    <name type="scientific">Paenibacillus tundrae</name>
    <dbReference type="NCBI Taxonomy" id="528187"/>
    <lineage>
        <taxon>Bacteria</taxon>
        <taxon>Bacillati</taxon>
        <taxon>Bacillota</taxon>
        <taxon>Bacilli</taxon>
        <taxon>Bacillales</taxon>
        <taxon>Paenibacillaceae</taxon>
        <taxon>Paenibacillus</taxon>
    </lineage>
</organism>
<accession>A0ABT9WBZ5</accession>
<keyword evidence="2" id="KW-1185">Reference proteome</keyword>
<evidence type="ECO:0000313" key="1">
    <source>
        <dbReference type="EMBL" id="MDQ0170660.1"/>
    </source>
</evidence>
<gene>
    <name evidence="1" type="ORF">J2T19_002108</name>
</gene>
<sequence length="38" mass="4430">MDFEGKPFEKSHPEPYLIACHSDHQTYLLNIVKEGLEI</sequence>
<comment type="caution">
    <text evidence="1">The sequence shown here is derived from an EMBL/GenBank/DDBJ whole genome shotgun (WGS) entry which is preliminary data.</text>
</comment>
<proteinExistence type="predicted"/>
<dbReference type="EMBL" id="JAUSTI010000005">
    <property type="protein sequence ID" value="MDQ0170660.1"/>
    <property type="molecule type" value="Genomic_DNA"/>
</dbReference>
<evidence type="ECO:0000313" key="2">
    <source>
        <dbReference type="Proteomes" id="UP001233836"/>
    </source>
</evidence>
<name>A0ABT9WBZ5_9BACL</name>
<dbReference type="Proteomes" id="UP001233836">
    <property type="component" value="Unassembled WGS sequence"/>
</dbReference>
<protein>
    <submittedName>
        <fullName evidence="1">Uncharacterized protein</fullName>
    </submittedName>
</protein>
<reference evidence="1 2" key="1">
    <citation type="submission" date="2023-07" db="EMBL/GenBank/DDBJ databases">
        <title>Sorghum-associated microbial communities from plants grown in Nebraska, USA.</title>
        <authorList>
            <person name="Schachtman D."/>
        </authorList>
    </citation>
    <scope>NUCLEOTIDE SEQUENCE [LARGE SCALE GENOMIC DNA]</scope>
    <source>
        <strain evidence="1 2">DS1314</strain>
    </source>
</reference>